<dbReference type="KEGG" id="ssab:SSABA_v1c05120"/>
<keyword evidence="2" id="KW-1185">Reference proteome</keyword>
<dbReference type="AlphaFoldDB" id="W6AJL6"/>
<evidence type="ECO:0000313" key="1">
    <source>
        <dbReference type="EMBL" id="AHI53919.1"/>
    </source>
</evidence>
<dbReference type="HOGENOM" id="CLU_2289909_0_0_14"/>
<evidence type="ECO:0000313" key="2">
    <source>
        <dbReference type="Proteomes" id="UP000019265"/>
    </source>
</evidence>
<sequence>MDKINLVSKNLSKINFPENSFFVLIKHKNSNDSIIEEKIIFRSYYEALSNISKVFDSTIIDQNINEFLKEDIYIWIKENHLKKGILLFRDFIASTLNEKKF</sequence>
<dbReference type="Proteomes" id="UP000019265">
    <property type="component" value="Chromosome"/>
</dbReference>
<reference evidence="1 2" key="1">
    <citation type="journal article" date="2014" name="Genome Biol. Evol.">
        <title>Molecular evolution of the substrate utilization strategies and putative virulence factors in mosquito-associated Spiroplasma species.</title>
        <authorList>
            <person name="Chang T.H."/>
            <person name="Lo W.S."/>
            <person name="Ku C."/>
            <person name="Chen L.L."/>
            <person name="Kuo C.H."/>
        </authorList>
    </citation>
    <scope>NUCLEOTIDE SEQUENCE [LARGE SCALE GENOMIC DNA]</scope>
    <source>
        <strain evidence="1">Ar-1343</strain>
    </source>
</reference>
<proteinExistence type="predicted"/>
<accession>W6AJL6</accession>
<organism evidence="1 2">
    <name type="scientific">Spiroplasma sabaudiense Ar-1343</name>
    <dbReference type="NCBI Taxonomy" id="1276257"/>
    <lineage>
        <taxon>Bacteria</taxon>
        <taxon>Bacillati</taxon>
        <taxon>Mycoplasmatota</taxon>
        <taxon>Mollicutes</taxon>
        <taxon>Entomoplasmatales</taxon>
        <taxon>Spiroplasmataceae</taxon>
        <taxon>Spiroplasma</taxon>
    </lineage>
</organism>
<protein>
    <submittedName>
        <fullName evidence="1">Uncharacterized protein</fullName>
    </submittedName>
</protein>
<dbReference type="PATRIC" id="fig|1276257.3.peg.522"/>
<dbReference type="EMBL" id="CP006934">
    <property type="protein sequence ID" value="AHI53919.1"/>
    <property type="molecule type" value="Genomic_DNA"/>
</dbReference>
<gene>
    <name evidence="1" type="ORF">SSABA_v1c05120</name>
</gene>
<dbReference type="RefSeq" id="WP_025251059.1">
    <property type="nucleotide sequence ID" value="NZ_CP006934.1"/>
</dbReference>
<name>W6AJL6_9MOLU</name>
<dbReference type="STRING" id="1276257.SSABA_v1c05120"/>